<feature type="region of interest" description="Disordered" evidence="1">
    <location>
        <begin position="340"/>
        <end position="381"/>
    </location>
</feature>
<organism evidence="3 4">
    <name type="scientific">Chlamydomonas eustigma</name>
    <dbReference type="NCBI Taxonomy" id="1157962"/>
    <lineage>
        <taxon>Eukaryota</taxon>
        <taxon>Viridiplantae</taxon>
        <taxon>Chlorophyta</taxon>
        <taxon>core chlorophytes</taxon>
        <taxon>Chlorophyceae</taxon>
        <taxon>CS clade</taxon>
        <taxon>Chlamydomonadales</taxon>
        <taxon>Chlamydomonadaceae</taxon>
        <taxon>Chlamydomonas</taxon>
    </lineage>
</organism>
<evidence type="ECO:0000256" key="1">
    <source>
        <dbReference type="SAM" id="MobiDB-lite"/>
    </source>
</evidence>
<dbReference type="Proteomes" id="UP000232323">
    <property type="component" value="Unassembled WGS sequence"/>
</dbReference>
<reference evidence="3 4" key="1">
    <citation type="submission" date="2017-08" db="EMBL/GenBank/DDBJ databases">
        <title>Acidophilic green algal genome provides insights into adaptation to an acidic environment.</title>
        <authorList>
            <person name="Hirooka S."/>
            <person name="Hirose Y."/>
            <person name="Kanesaki Y."/>
            <person name="Higuchi S."/>
            <person name="Fujiwara T."/>
            <person name="Onuma R."/>
            <person name="Era A."/>
            <person name="Ohbayashi R."/>
            <person name="Uzuka A."/>
            <person name="Nozaki H."/>
            <person name="Yoshikawa H."/>
            <person name="Miyagishima S.Y."/>
        </authorList>
    </citation>
    <scope>NUCLEOTIDE SEQUENCE [LARGE SCALE GENOMIC DNA]</scope>
    <source>
        <strain evidence="3 4">NIES-2499</strain>
    </source>
</reference>
<keyword evidence="4" id="KW-1185">Reference proteome</keyword>
<dbReference type="Pfam" id="PF03372">
    <property type="entry name" value="Exo_endo_phos"/>
    <property type="match status" value="1"/>
</dbReference>
<evidence type="ECO:0000313" key="3">
    <source>
        <dbReference type="EMBL" id="GAX82263.1"/>
    </source>
</evidence>
<dbReference type="Gene3D" id="3.60.10.10">
    <property type="entry name" value="Endonuclease/exonuclease/phosphatase"/>
    <property type="match status" value="2"/>
</dbReference>
<dbReference type="InterPro" id="IPR005135">
    <property type="entry name" value="Endo/exonuclease/phosphatase"/>
</dbReference>
<sequence length="737" mass="81206">MDLTQSHYSNRHWVPISEAAPSCDMCTQDLGVTRVGSIYSISQGHKPERTHARSIPNWRFQVMTYNVLSDQYAEKYAQWLYKDVPSETLTWKYRMPLLVQEILHWAPDVICLQFFLYLLMTYSFCIQEVSHFEDFEDGLKTAGYEGVYVGRPGGRRRDGCATFWKASRLSFLETHSINFKEQDLDENVALLVHLKPVIAAEAHKEPGSSPECRLIVSNTHICFNPSRGEVKLGQVRTLMTEVNRHLSMHAGAVAVVCGDFNMVPKCPIYEYIIQGQVDLRGKSKKTLSGQVKGHGHHTYFQHKEMVSGLQNNSCTVGGGVQLWSHLPCFSTAKSGAQTINSECPAASNPNQFPSHSASAASSSLDSGVEKEDVPTEPSPGIAVTVSVPIEAPTTILLTRNLSIKTGGHHDSAATHHDSAASQSASLDRSDSKSWCFRYLKHALGPEAAAEVHRRLEYPKPEDFNTRTASQVGAPVLTMCEDDCGSAGTRTVGTHSNSRQSSVRHPRPSMSAVIEEGEEPGCQAHGVDLNSDDVSLLNVARGVAEEIAISVGPGQRQEPNMHLQPGQDSICCGDIHSNYHIQQQLQQQNSLAGEPTPYRQRHSSNGCAGIDTDPILAVNPLHLNSSYNDVLGEEPLFSSLHSEFIGTCDYIWYSPHCSGEPLMESEQKTSCTSFLSHETQAVSTILSAMTHLRPVAVLSPPLIELLPYGLPAMSWGSDHVCLVSEFELFHGQEHHEER</sequence>
<dbReference type="SUPFAM" id="SSF56219">
    <property type="entry name" value="DNase I-like"/>
    <property type="match status" value="1"/>
</dbReference>
<gene>
    <name evidence="3" type="ORF">CEUSTIGMA_g9691.t1</name>
</gene>
<dbReference type="AlphaFoldDB" id="A0A250XGT4"/>
<accession>A0A250XGT4</accession>
<dbReference type="InterPro" id="IPR036691">
    <property type="entry name" value="Endo/exonu/phosph_ase_sf"/>
</dbReference>
<dbReference type="GO" id="GO:0000175">
    <property type="term" value="F:3'-5'-RNA exonuclease activity"/>
    <property type="evidence" value="ECO:0007669"/>
    <property type="project" value="TreeGrafter"/>
</dbReference>
<name>A0A250XGT4_9CHLO</name>
<dbReference type="InterPro" id="IPR050410">
    <property type="entry name" value="CCR4/nocturin_mRNA_transcr"/>
</dbReference>
<evidence type="ECO:0000313" key="4">
    <source>
        <dbReference type="Proteomes" id="UP000232323"/>
    </source>
</evidence>
<dbReference type="EMBL" id="BEGY01000077">
    <property type="protein sequence ID" value="GAX82263.1"/>
    <property type="molecule type" value="Genomic_DNA"/>
</dbReference>
<dbReference type="PANTHER" id="PTHR12121:SF100">
    <property type="entry name" value="POLY(A)-SPECIFIC RIBONUCLEASE"/>
    <property type="match status" value="1"/>
</dbReference>
<feature type="compositionally biased region" description="Polar residues" evidence="1">
    <location>
        <begin position="340"/>
        <end position="353"/>
    </location>
</feature>
<evidence type="ECO:0000259" key="2">
    <source>
        <dbReference type="Pfam" id="PF03372"/>
    </source>
</evidence>
<protein>
    <recommendedName>
        <fullName evidence="2">Endonuclease/exonuclease/phosphatase domain-containing protein</fullName>
    </recommendedName>
</protein>
<feature type="compositionally biased region" description="Low complexity" evidence="1">
    <location>
        <begin position="354"/>
        <end position="363"/>
    </location>
</feature>
<dbReference type="OrthoDB" id="428734at2759"/>
<proteinExistence type="predicted"/>
<comment type="caution">
    <text evidence="3">The sequence shown here is derived from an EMBL/GenBank/DDBJ whole genome shotgun (WGS) entry which is preliminary data.</text>
</comment>
<dbReference type="PANTHER" id="PTHR12121">
    <property type="entry name" value="CARBON CATABOLITE REPRESSOR PROTEIN 4"/>
    <property type="match status" value="1"/>
</dbReference>
<feature type="domain" description="Endonuclease/exonuclease/phosphatase" evidence="2">
    <location>
        <begin position="63"/>
        <end position="269"/>
    </location>
</feature>